<dbReference type="Proteomes" id="UP000190626">
    <property type="component" value="Unassembled WGS sequence"/>
</dbReference>
<dbReference type="SUPFAM" id="SSF53474">
    <property type="entry name" value="alpha/beta-Hydrolases"/>
    <property type="match status" value="1"/>
</dbReference>
<dbReference type="InterPro" id="IPR025890">
    <property type="entry name" value="Abhydrolase_bac"/>
</dbReference>
<accession>A0A1V4H5U6</accession>
<evidence type="ECO:0000313" key="1">
    <source>
        <dbReference type="EMBL" id="OPH46589.1"/>
    </source>
</evidence>
<dbReference type="OrthoDB" id="8183145at2"/>
<dbReference type="PANTHER" id="PTHR22946">
    <property type="entry name" value="DIENELACTONE HYDROLASE DOMAIN-CONTAINING PROTEIN-RELATED"/>
    <property type="match status" value="1"/>
</dbReference>
<keyword evidence="1" id="KW-0378">Hydrolase</keyword>
<keyword evidence="2" id="KW-1185">Reference proteome</keyword>
<name>A0A1V4H5U6_9BACL</name>
<evidence type="ECO:0000313" key="2">
    <source>
        <dbReference type="Proteomes" id="UP000190626"/>
    </source>
</evidence>
<organism evidence="1 2">
    <name type="scientific">Paenibacillus ferrarius</name>
    <dbReference type="NCBI Taxonomy" id="1469647"/>
    <lineage>
        <taxon>Bacteria</taxon>
        <taxon>Bacillati</taxon>
        <taxon>Bacillota</taxon>
        <taxon>Bacilli</taxon>
        <taxon>Bacillales</taxon>
        <taxon>Paenibacillaceae</taxon>
        <taxon>Paenibacillus</taxon>
    </lineage>
</organism>
<dbReference type="InterPro" id="IPR029058">
    <property type="entry name" value="AB_hydrolase_fold"/>
</dbReference>
<dbReference type="Gene3D" id="3.40.50.1820">
    <property type="entry name" value="alpha/beta hydrolase"/>
    <property type="match status" value="1"/>
</dbReference>
<reference evidence="2" key="1">
    <citation type="submission" date="2016-07" db="EMBL/GenBank/DDBJ databases">
        <authorList>
            <person name="Florea S."/>
            <person name="Webb J.S."/>
            <person name="Jaromczyk J."/>
            <person name="Schardl C.L."/>
        </authorList>
    </citation>
    <scope>NUCLEOTIDE SEQUENCE [LARGE SCALE GENOMIC DNA]</scope>
    <source>
        <strain evidence="2">CY1</strain>
    </source>
</reference>
<dbReference type="PANTHER" id="PTHR22946:SF0">
    <property type="entry name" value="DIENELACTONE HYDROLASE DOMAIN-CONTAINING PROTEIN"/>
    <property type="match status" value="1"/>
</dbReference>
<dbReference type="Pfam" id="PF12715">
    <property type="entry name" value="Abhydrolase_7"/>
    <property type="match status" value="1"/>
</dbReference>
<dbReference type="EMBL" id="MBTG01000073">
    <property type="protein sequence ID" value="OPH46589.1"/>
    <property type="molecule type" value="Genomic_DNA"/>
</dbReference>
<dbReference type="InterPro" id="IPR050261">
    <property type="entry name" value="FrsA_esterase"/>
</dbReference>
<sequence length="340" mass="37469">MWAADQFLATEYDKSRMNQGLDRSRQATDRKVHLREVLARSIGVFEKEENHTPVLLEEMDCGTYIRKRVELSATPGLTFPAYVLVPKGFGKTKLPGVVAVHGHGYGSRQILGMHPDGSWDEGEPGIYHNFALEFVHRGMVVIAPDVVGFGERRLQSDLKEDPNAPSSCYTMAAQLLMVGKTLTGLRIQEALCTLDYFSGLEEVDPEHIGIMGFSGGGLIAFIASVLDERLHATVLAGFPNTFKESILAVHHCLCNYTPGILNHAELPELISLIAPRPLFLESGLDDPIFPKEGFIKAVEVIQAAYTSIGKPDLLATDLFPGAHEISGRLSYDWMYAKLTE</sequence>
<dbReference type="AlphaFoldDB" id="A0A1V4H5U6"/>
<comment type="caution">
    <text evidence="1">The sequence shown here is derived from an EMBL/GenBank/DDBJ whole genome shotgun (WGS) entry which is preliminary data.</text>
</comment>
<dbReference type="STRING" id="1469647.BC351_13925"/>
<proteinExistence type="predicted"/>
<dbReference type="RefSeq" id="WP_079421356.1">
    <property type="nucleotide sequence ID" value="NZ_MBTG01000073.1"/>
</dbReference>
<dbReference type="GO" id="GO:0016787">
    <property type="term" value="F:hydrolase activity"/>
    <property type="evidence" value="ECO:0007669"/>
    <property type="project" value="UniProtKB-KW"/>
</dbReference>
<protein>
    <submittedName>
        <fullName evidence="1">Dienelactone hydrolase</fullName>
    </submittedName>
</protein>
<gene>
    <name evidence="1" type="ORF">BC351_13925</name>
</gene>